<evidence type="ECO:0008006" key="4">
    <source>
        <dbReference type="Google" id="ProtNLM"/>
    </source>
</evidence>
<reference evidence="2 3" key="2">
    <citation type="journal article" date="2015" name="BMC Genomics">
        <title>Analysis of three genomes within the thermophilic bacterial species Caldanaerobacter subterraneus with a focus on carbon monoxide dehydrogenase evolution and hydrolase diversity.</title>
        <authorList>
            <person name="Sant'Anna F.H."/>
            <person name="Lebedinsky A.V."/>
            <person name="Sokolova T.G."/>
            <person name="Robb F.T."/>
            <person name="Gonzalez J.M."/>
        </authorList>
    </citation>
    <scope>NUCLEOTIDE SEQUENCE [LARGE SCALE GENOMIC DNA]</scope>
    <source>
        <strain evidence="2 3">DSM 12653</strain>
    </source>
</reference>
<keyword evidence="1" id="KW-1133">Transmembrane helix</keyword>
<feature type="transmembrane region" description="Helical" evidence="1">
    <location>
        <begin position="50"/>
        <end position="68"/>
    </location>
</feature>
<organism evidence="2 3">
    <name type="scientific">Caldanaerobacter subterraneus subsp. pacificus DSM 12653</name>
    <dbReference type="NCBI Taxonomy" id="391606"/>
    <lineage>
        <taxon>Bacteria</taxon>
        <taxon>Bacillati</taxon>
        <taxon>Bacillota</taxon>
        <taxon>Clostridia</taxon>
        <taxon>Thermoanaerobacterales</taxon>
        <taxon>Thermoanaerobacteraceae</taxon>
        <taxon>Caldanaerobacter</taxon>
    </lineage>
</organism>
<gene>
    <name evidence="2" type="ORF">CDSM653_00906</name>
</gene>
<dbReference type="RefSeq" id="WP_011025253.1">
    <property type="nucleotide sequence ID" value="NZ_ABXP02000053.1"/>
</dbReference>
<accession>A0A0F5PQF0</accession>
<evidence type="ECO:0000256" key="1">
    <source>
        <dbReference type="SAM" id="Phobius"/>
    </source>
</evidence>
<dbReference type="EMBL" id="ABXP02000053">
    <property type="protein sequence ID" value="KKC30049.1"/>
    <property type="molecule type" value="Genomic_DNA"/>
</dbReference>
<evidence type="ECO:0000313" key="3">
    <source>
        <dbReference type="Proteomes" id="UP000010146"/>
    </source>
</evidence>
<dbReference type="AlphaFoldDB" id="A0A0F5PQF0"/>
<proteinExistence type="predicted"/>
<feature type="transmembrane region" description="Helical" evidence="1">
    <location>
        <begin position="12"/>
        <end position="30"/>
    </location>
</feature>
<dbReference type="Proteomes" id="UP000010146">
    <property type="component" value="Unassembled WGS sequence"/>
</dbReference>
<sequence length="173" mass="20790">MKYSTFRKSERIILYALAFAVCFLLVLIFYRTFIEINEKGFEVFETFAEWMVYVFSMVILCGFLLSLANSFHEVLEDRVVLRFGVFGFVHIKYSQIEEIGKFEEKNIPFLGMRFSDGVYYGYFGRKDLIKVKLKSEAEFYYMFLKKRKVNEIIFCVSKRDEFLEEIKKRQEKC</sequence>
<reference evidence="2 3" key="1">
    <citation type="submission" date="2008-07" db="EMBL/GenBank/DDBJ databases">
        <authorList>
            <person name="Gonzalez J."/>
            <person name="Sokolova T."/>
            <person name="Ferriera S."/>
            <person name="Johnson J."/>
            <person name="Kravitz S."/>
            <person name="Beeson K."/>
            <person name="Sutton G."/>
            <person name="Rogers Y.-H."/>
            <person name="Friedman R."/>
            <person name="Frazier M."/>
            <person name="Venter J.C."/>
        </authorList>
    </citation>
    <scope>NUCLEOTIDE SEQUENCE [LARGE SCALE GENOMIC DNA]</scope>
    <source>
        <strain evidence="2 3">DSM 12653</strain>
    </source>
</reference>
<evidence type="ECO:0000313" key="2">
    <source>
        <dbReference type="EMBL" id="KKC30049.1"/>
    </source>
</evidence>
<keyword evidence="1" id="KW-0472">Membrane</keyword>
<keyword evidence="1" id="KW-0812">Transmembrane</keyword>
<reference evidence="3" key="3">
    <citation type="submission" date="2015-02" db="EMBL/GenBank/DDBJ databases">
        <title>Genome analysis of three genomes within the thermophilic hydrogenogenic bacterial species Caldanaerobacter subterraneus.</title>
        <authorList>
            <person name="Sant'Anna F.H."/>
            <person name="Lebedinsky A."/>
            <person name="Sokolova T."/>
            <person name="Robb F.T."/>
            <person name="Gonzalez J.M."/>
        </authorList>
    </citation>
    <scope>NUCLEOTIDE SEQUENCE [LARGE SCALE GENOMIC DNA]</scope>
    <source>
        <strain evidence="3">DSM 12653</strain>
    </source>
</reference>
<comment type="caution">
    <text evidence="2">The sequence shown here is derived from an EMBL/GenBank/DDBJ whole genome shotgun (WGS) entry which is preliminary data.</text>
</comment>
<protein>
    <recommendedName>
        <fullName evidence="4">Bacterial Pleckstrin homology domain-containing protein</fullName>
    </recommendedName>
</protein>
<name>A0A0F5PQF0_9THEO</name>